<dbReference type="Proteomes" id="UP000000343">
    <property type="component" value="Chromosome"/>
</dbReference>
<comment type="subunit">
    <text evidence="10">Probably interacts with PlsX.</text>
</comment>
<feature type="transmembrane region" description="Helical" evidence="10">
    <location>
        <begin position="6"/>
        <end position="24"/>
    </location>
</feature>
<dbReference type="AlphaFoldDB" id="E8X2W2"/>
<evidence type="ECO:0000313" key="12">
    <source>
        <dbReference type="Proteomes" id="UP000000343"/>
    </source>
</evidence>
<proteinExistence type="inferred from homology"/>
<dbReference type="PaxDb" id="1198114-AciX9_1033"/>
<keyword evidence="9 10" id="KW-1208">Phospholipid metabolism</keyword>
<evidence type="ECO:0000313" key="11">
    <source>
        <dbReference type="EMBL" id="ADW68096.1"/>
    </source>
</evidence>
<dbReference type="InterPro" id="IPR003811">
    <property type="entry name" value="G3P_acylTferase_PlsY"/>
</dbReference>
<feature type="transmembrane region" description="Helical" evidence="10">
    <location>
        <begin position="156"/>
        <end position="179"/>
    </location>
</feature>
<reference evidence="12" key="1">
    <citation type="submission" date="2011-01" db="EMBL/GenBank/DDBJ databases">
        <title>Complete sequence of chromosome of Acidobacterium sp. MP5ACTX9.</title>
        <authorList>
            <consortium name="US DOE Joint Genome Institute"/>
            <person name="Lucas S."/>
            <person name="Copeland A."/>
            <person name="Lapidus A."/>
            <person name="Cheng J.-F."/>
            <person name="Goodwin L."/>
            <person name="Pitluck S."/>
            <person name="Teshima H."/>
            <person name="Detter J.C."/>
            <person name="Han C."/>
            <person name="Tapia R."/>
            <person name="Land M."/>
            <person name="Hauser L."/>
            <person name="Kyrpides N."/>
            <person name="Ivanova N."/>
            <person name="Ovchinnikova G."/>
            <person name="Pagani I."/>
            <person name="Rawat S.R."/>
            <person name="Mannisto M."/>
            <person name="Haggblom M.M."/>
            <person name="Woyke T."/>
        </authorList>
    </citation>
    <scope>NUCLEOTIDE SEQUENCE [LARGE SCALE GENOMIC DNA]</scope>
    <source>
        <strain evidence="12">MP5ACTX9</strain>
    </source>
</reference>
<dbReference type="OrthoDB" id="9777124at2"/>
<evidence type="ECO:0000256" key="9">
    <source>
        <dbReference type="ARBA" id="ARBA00023264"/>
    </source>
</evidence>
<dbReference type="GO" id="GO:0043772">
    <property type="term" value="F:acyl-phosphate glycerol-3-phosphate acyltransferase activity"/>
    <property type="evidence" value="ECO:0007669"/>
    <property type="project" value="UniProtKB-UniRule"/>
</dbReference>
<dbReference type="GO" id="GO:0005886">
    <property type="term" value="C:plasma membrane"/>
    <property type="evidence" value="ECO:0007669"/>
    <property type="project" value="UniProtKB-SubCell"/>
</dbReference>
<comment type="catalytic activity">
    <reaction evidence="10">
        <text>an acyl phosphate + sn-glycerol 3-phosphate = a 1-acyl-sn-glycero-3-phosphate + phosphate</text>
        <dbReference type="Rhea" id="RHEA:34075"/>
        <dbReference type="ChEBI" id="CHEBI:43474"/>
        <dbReference type="ChEBI" id="CHEBI:57597"/>
        <dbReference type="ChEBI" id="CHEBI:57970"/>
        <dbReference type="ChEBI" id="CHEBI:59918"/>
        <dbReference type="EC" id="2.3.1.275"/>
    </reaction>
</comment>
<dbReference type="HOGENOM" id="CLU_081254_7_1_0"/>
<name>E8X2W2_GRATM</name>
<comment type="similarity">
    <text evidence="10">Belongs to the PlsY family.</text>
</comment>
<sequence>MNPWLISIPLAYLLGSIPFGYLLVRFFRKQDIRETGSGNIGATNVARSGAKGLGLLTLALDLLKALIAVKIATHLVPANFDVAVGAAIAAIVGHMFPVWLGFHGGKGVASGLGVFLALAWKPSLVMFGIFLVIVFATRYVSLASMIAASTYPILAWLFHHQETAFTAFGYVIIPVLIIVKHHSNIRRLLAGTESRFGSKEVSA</sequence>
<dbReference type="EC" id="2.3.1.275" evidence="10"/>
<dbReference type="PANTHER" id="PTHR30309">
    <property type="entry name" value="INNER MEMBRANE PROTEIN YGIH"/>
    <property type="match status" value="1"/>
</dbReference>
<dbReference type="HAMAP" id="MF_01043">
    <property type="entry name" value="PlsY"/>
    <property type="match status" value="1"/>
</dbReference>
<dbReference type="STRING" id="1198114.AciX9_1033"/>
<dbReference type="KEGG" id="acm:AciX9_1033"/>
<dbReference type="GO" id="GO:0008654">
    <property type="term" value="P:phospholipid biosynthetic process"/>
    <property type="evidence" value="ECO:0007669"/>
    <property type="project" value="UniProtKB-UniRule"/>
</dbReference>
<comment type="subcellular location">
    <subcellularLocation>
        <location evidence="10">Cell inner membrane</location>
        <topology evidence="10">Multi-pass membrane protein</topology>
    </subcellularLocation>
</comment>
<evidence type="ECO:0000256" key="4">
    <source>
        <dbReference type="ARBA" id="ARBA00022692"/>
    </source>
</evidence>
<evidence type="ECO:0000256" key="6">
    <source>
        <dbReference type="ARBA" id="ARBA00023098"/>
    </source>
</evidence>
<evidence type="ECO:0000256" key="1">
    <source>
        <dbReference type="ARBA" id="ARBA00022475"/>
    </source>
</evidence>
<feature type="transmembrane region" description="Helical" evidence="10">
    <location>
        <begin position="114"/>
        <end position="136"/>
    </location>
</feature>
<dbReference type="EMBL" id="CP002480">
    <property type="protein sequence ID" value="ADW68096.1"/>
    <property type="molecule type" value="Genomic_DNA"/>
</dbReference>
<keyword evidence="4 10" id="KW-0812">Transmembrane</keyword>
<accession>E8X2W2</accession>
<dbReference type="SMART" id="SM01207">
    <property type="entry name" value="G3P_acyltransf"/>
    <property type="match status" value="1"/>
</dbReference>
<evidence type="ECO:0000256" key="3">
    <source>
        <dbReference type="ARBA" id="ARBA00022679"/>
    </source>
</evidence>
<evidence type="ECO:0000256" key="5">
    <source>
        <dbReference type="ARBA" id="ARBA00022989"/>
    </source>
</evidence>
<keyword evidence="7 10" id="KW-0472">Membrane</keyword>
<keyword evidence="10" id="KW-0997">Cell inner membrane</keyword>
<keyword evidence="8 10" id="KW-0594">Phospholipid biosynthesis</keyword>
<protein>
    <recommendedName>
        <fullName evidence="10">Glycerol-3-phosphate acyltransferase</fullName>
    </recommendedName>
    <alternativeName>
        <fullName evidence="10">Acyl-PO4 G3P acyltransferase</fullName>
    </alternativeName>
    <alternativeName>
        <fullName evidence="10">Acyl-phosphate--glycerol-3-phosphate acyltransferase</fullName>
    </alternativeName>
    <alternativeName>
        <fullName evidence="10">G3P acyltransferase</fullName>
        <shortName evidence="10">GPAT</shortName>
        <ecNumber evidence="10">2.3.1.275</ecNumber>
    </alternativeName>
    <alternativeName>
        <fullName evidence="10">Lysophosphatidic acid synthase</fullName>
        <shortName evidence="10">LPA synthase</shortName>
    </alternativeName>
</protein>
<dbReference type="UniPathway" id="UPA00085"/>
<evidence type="ECO:0000256" key="10">
    <source>
        <dbReference type="HAMAP-Rule" id="MF_01043"/>
    </source>
</evidence>
<evidence type="ECO:0000256" key="2">
    <source>
        <dbReference type="ARBA" id="ARBA00022516"/>
    </source>
</evidence>
<dbReference type="Pfam" id="PF02660">
    <property type="entry name" value="G3P_acyltransf"/>
    <property type="match status" value="1"/>
</dbReference>
<keyword evidence="3 10" id="KW-0808">Transferase</keyword>
<organism evidence="12">
    <name type="scientific">Granulicella tundricola (strain ATCC BAA-1859 / DSM 23138 / MP5ACTX9)</name>
    <dbReference type="NCBI Taxonomy" id="1198114"/>
    <lineage>
        <taxon>Bacteria</taxon>
        <taxon>Pseudomonadati</taxon>
        <taxon>Acidobacteriota</taxon>
        <taxon>Terriglobia</taxon>
        <taxon>Terriglobales</taxon>
        <taxon>Acidobacteriaceae</taxon>
        <taxon>Granulicella</taxon>
    </lineage>
</organism>
<dbReference type="NCBIfam" id="TIGR00023">
    <property type="entry name" value="glycerol-3-phosphate 1-O-acyltransferase PlsY"/>
    <property type="match status" value="1"/>
</dbReference>
<keyword evidence="5 10" id="KW-1133">Transmembrane helix</keyword>
<keyword evidence="6 10" id="KW-0443">Lipid metabolism</keyword>
<keyword evidence="2 10" id="KW-0444">Lipid biosynthesis</keyword>
<comment type="pathway">
    <text evidence="10">Lipid metabolism; phospholipid metabolism.</text>
</comment>
<dbReference type="PANTHER" id="PTHR30309:SF0">
    <property type="entry name" value="GLYCEROL-3-PHOSPHATE ACYLTRANSFERASE-RELATED"/>
    <property type="match status" value="1"/>
</dbReference>
<dbReference type="eggNOG" id="COG0344">
    <property type="taxonomic scope" value="Bacteria"/>
</dbReference>
<keyword evidence="12" id="KW-1185">Reference proteome</keyword>
<feature type="transmembrane region" description="Helical" evidence="10">
    <location>
        <begin position="82"/>
        <end position="102"/>
    </location>
</feature>
<dbReference type="RefSeq" id="WP_013579419.1">
    <property type="nucleotide sequence ID" value="NC_015064.1"/>
</dbReference>
<comment type="function">
    <text evidence="10">Catalyzes the transfer of an acyl group from acyl-phosphate (acyl-PO(4)) to glycerol-3-phosphate (G3P) to form lysophosphatidic acid (LPA). This enzyme utilizes acyl-phosphate as fatty acyl donor, but not acyl-CoA or acyl-ACP.</text>
</comment>
<evidence type="ECO:0000256" key="7">
    <source>
        <dbReference type="ARBA" id="ARBA00023136"/>
    </source>
</evidence>
<gene>
    <name evidence="10" type="primary">plsY</name>
    <name evidence="11" type="ordered locus">AciX9_1033</name>
</gene>
<keyword evidence="1 10" id="KW-1003">Cell membrane</keyword>
<evidence type="ECO:0000256" key="8">
    <source>
        <dbReference type="ARBA" id="ARBA00023209"/>
    </source>
</evidence>